<keyword evidence="2 4" id="KW-0547">Nucleotide-binding</keyword>
<organism evidence="6 7">
    <name type="scientific">Streptomyces termitum</name>
    <dbReference type="NCBI Taxonomy" id="67368"/>
    <lineage>
        <taxon>Bacteria</taxon>
        <taxon>Bacillati</taxon>
        <taxon>Actinomycetota</taxon>
        <taxon>Actinomycetes</taxon>
        <taxon>Kitasatosporales</taxon>
        <taxon>Streptomycetaceae</taxon>
        <taxon>Streptomyces</taxon>
    </lineage>
</organism>
<name>A0A918TA51_9ACTN</name>
<evidence type="ECO:0000313" key="6">
    <source>
        <dbReference type="EMBL" id="GHA98240.1"/>
    </source>
</evidence>
<accession>A0A918TA51</accession>
<dbReference type="GO" id="GO:0046872">
    <property type="term" value="F:metal ion binding"/>
    <property type="evidence" value="ECO:0007669"/>
    <property type="project" value="InterPro"/>
</dbReference>
<evidence type="ECO:0000259" key="5">
    <source>
        <dbReference type="PROSITE" id="PS50975"/>
    </source>
</evidence>
<dbReference type="Gene3D" id="3.30.1490.20">
    <property type="entry name" value="ATP-grasp fold, A domain"/>
    <property type="match status" value="1"/>
</dbReference>
<dbReference type="InterPro" id="IPR052032">
    <property type="entry name" value="ATP-dep_AA_Ligase"/>
</dbReference>
<evidence type="ECO:0000256" key="3">
    <source>
        <dbReference type="ARBA" id="ARBA00022840"/>
    </source>
</evidence>
<reference evidence="6" key="2">
    <citation type="submission" date="2020-09" db="EMBL/GenBank/DDBJ databases">
        <authorList>
            <person name="Sun Q."/>
            <person name="Ohkuma M."/>
        </authorList>
    </citation>
    <scope>NUCLEOTIDE SEQUENCE</scope>
    <source>
        <strain evidence="6">JCM 4518</strain>
    </source>
</reference>
<dbReference type="Proteomes" id="UP000644020">
    <property type="component" value="Unassembled WGS sequence"/>
</dbReference>
<feature type="domain" description="ATP-grasp" evidence="5">
    <location>
        <begin position="130"/>
        <end position="322"/>
    </location>
</feature>
<keyword evidence="3 4" id="KW-0067">ATP-binding</keyword>
<dbReference type="PANTHER" id="PTHR43585">
    <property type="entry name" value="FUMIPYRROLE BIOSYNTHESIS PROTEIN C"/>
    <property type="match status" value="1"/>
</dbReference>
<dbReference type="SUPFAM" id="SSF56059">
    <property type="entry name" value="Glutathione synthetase ATP-binding domain-like"/>
    <property type="match status" value="1"/>
</dbReference>
<dbReference type="PROSITE" id="PS50975">
    <property type="entry name" value="ATP_GRASP"/>
    <property type="match status" value="1"/>
</dbReference>
<proteinExistence type="predicted"/>
<keyword evidence="7" id="KW-1185">Reference proteome</keyword>
<comment type="caution">
    <text evidence="6">The sequence shown here is derived from an EMBL/GenBank/DDBJ whole genome shotgun (WGS) entry which is preliminary data.</text>
</comment>
<dbReference type="GO" id="GO:0016874">
    <property type="term" value="F:ligase activity"/>
    <property type="evidence" value="ECO:0007669"/>
    <property type="project" value="UniProtKB-KW"/>
</dbReference>
<dbReference type="RefSeq" id="WP_189980664.1">
    <property type="nucleotide sequence ID" value="NZ_BMUL01000013.1"/>
</dbReference>
<dbReference type="Gene3D" id="3.30.470.20">
    <property type="entry name" value="ATP-grasp fold, B domain"/>
    <property type="match status" value="1"/>
</dbReference>
<sequence length="422" mass="47121">MKTAVILSARGMPMFRPDLVEDPDAKRLVLIVSEVEWAATPEHVRGYFDRVYVEPCAYDDPPALLTSAVAPDAVRRALKEVTSDPGAGTVTLHCYDELFMMFAAELREEFGLGGPHPADMLPYRDKCVMKEKLVGSGVRFPRFHRFDKEHHARDRAGHFTWIVAEVGLPFILKPVDSAGSEGVRRIDCRADFAALPEELEGAWEVEEFVTGTMYSVNLVTEGGRTVFGGVTEYLVNTLEVVQGRVNADINLHDDDPRVARMVAFAEQALDALGRIDGSTHLELFLTPRDELVFLEVGARFKGLAGLAAMQRNYAAAIVNMTLQAESGITSRPYPHPPEYCFDAVIPKRAGHVEARNEPVIESPYEITWKVREGDELASTDSLFTAGGTFLVWNEDYEVLYRDFYALADYQPLTYRQPKDEPA</sequence>
<protein>
    <recommendedName>
        <fullName evidence="5">ATP-grasp domain-containing protein</fullName>
    </recommendedName>
</protein>
<evidence type="ECO:0000256" key="1">
    <source>
        <dbReference type="ARBA" id="ARBA00022598"/>
    </source>
</evidence>
<evidence type="ECO:0000313" key="7">
    <source>
        <dbReference type="Proteomes" id="UP000644020"/>
    </source>
</evidence>
<dbReference type="PANTHER" id="PTHR43585:SF2">
    <property type="entry name" value="ATP-GRASP ENZYME FSQD"/>
    <property type="match status" value="1"/>
</dbReference>
<dbReference type="Gene3D" id="3.40.50.20">
    <property type="match status" value="1"/>
</dbReference>
<dbReference type="InterPro" id="IPR003806">
    <property type="entry name" value="ATP-grasp_PylC-type"/>
</dbReference>
<reference evidence="6" key="1">
    <citation type="journal article" date="2014" name="Int. J. Syst. Evol. Microbiol.">
        <title>Complete genome sequence of Corynebacterium casei LMG S-19264T (=DSM 44701T), isolated from a smear-ripened cheese.</title>
        <authorList>
            <consortium name="US DOE Joint Genome Institute (JGI-PGF)"/>
            <person name="Walter F."/>
            <person name="Albersmeier A."/>
            <person name="Kalinowski J."/>
            <person name="Ruckert C."/>
        </authorList>
    </citation>
    <scope>NUCLEOTIDE SEQUENCE</scope>
    <source>
        <strain evidence="6">JCM 4518</strain>
    </source>
</reference>
<evidence type="ECO:0000256" key="4">
    <source>
        <dbReference type="PROSITE-ProRule" id="PRU00409"/>
    </source>
</evidence>
<gene>
    <name evidence="6" type="ORF">GCM10010305_47120</name>
</gene>
<dbReference type="InterPro" id="IPR013815">
    <property type="entry name" value="ATP_grasp_subdomain_1"/>
</dbReference>
<dbReference type="Pfam" id="PF02655">
    <property type="entry name" value="ATP-grasp_3"/>
    <property type="match status" value="1"/>
</dbReference>
<dbReference type="GO" id="GO:0005524">
    <property type="term" value="F:ATP binding"/>
    <property type="evidence" value="ECO:0007669"/>
    <property type="project" value="UniProtKB-UniRule"/>
</dbReference>
<keyword evidence="1" id="KW-0436">Ligase</keyword>
<dbReference type="AlphaFoldDB" id="A0A918TA51"/>
<dbReference type="InterPro" id="IPR011761">
    <property type="entry name" value="ATP-grasp"/>
</dbReference>
<dbReference type="EMBL" id="BMUL01000013">
    <property type="protein sequence ID" value="GHA98240.1"/>
    <property type="molecule type" value="Genomic_DNA"/>
</dbReference>
<evidence type="ECO:0000256" key="2">
    <source>
        <dbReference type="ARBA" id="ARBA00022741"/>
    </source>
</evidence>